<organism evidence="5 6">
    <name type="scientific">Cylindrotheca closterium</name>
    <dbReference type="NCBI Taxonomy" id="2856"/>
    <lineage>
        <taxon>Eukaryota</taxon>
        <taxon>Sar</taxon>
        <taxon>Stramenopiles</taxon>
        <taxon>Ochrophyta</taxon>
        <taxon>Bacillariophyta</taxon>
        <taxon>Bacillariophyceae</taxon>
        <taxon>Bacillariophycidae</taxon>
        <taxon>Bacillariales</taxon>
        <taxon>Bacillariaceae</taxon>
        <taxon>Cylindrotheca</taxon>
    </lineage>
</organism>
<evidence type="ECO:0000256" key="3">
    <source>
        <dbReference type="SAM" id="SignalP"/>
    </source>
</evidence>
<feature type="transmembrane region" description="Helical" evidence="2">
    <location>
        <begin position="245"/>
        <end position="266"/>
    </location>
</feature>
<protein>
    <recommendedName>
        <fullName evidence="4">GOLD domain-containing protein</fullName>
    </recommendedName>
</protein>
<feature type="domain" description="GOLD" evidence="4">
    <location>
        <begin position="23"/>
        <end position="270"/>
    </location>
</feature>
<feature type="coiled-coil region" evidence="1">
    <location>
        <begin position="187"/>
        <end position="214"/>
    </location>
</feature>
<keyword evidence="6" id="KW-1185">Reference proteome</keyword>
<dbReference type="EMBL" id="CAKOGP040001112">
    <property type="protein sequence ID" value="CAJ1942474.1"/>
    <property type="molecule type" value="Genomic_DNA"/>
</dbReference>
<keyword evidence="2" id="KW-0472">Membrane</keyword>
<evidence type="ECO:0000313" key="5">
    <source>
        <dbReference type="EMBL" id="CAJ1942474.1"/>
    </source>
</evidence>
<keyword evidence="2" id="KW-0812">Transmembrane</keyword>
<proteinExistence type="predicted"/>
<evidence type="ECO:0000256" key="1">
    <source>
        <dbReference type="SAM" id="Coils"/>
    </source>
</evidence>
<dbReference type="InterPro" id="IPR009038">
    <property type="entry name" value="GOLD_dom"/>
</dbReference>
<keyword evidence="2" id="KW-1133">Transmembrane helix</keyword>
<evidence type="ECO:0000256" key="2">
    <source>
        <dbReference type="SAM" id="Phobius"/>
    </source>
</evidence>
<reference evidence="5" key="1">
    <citation type="submission" date="2023-08" db="EMBL/GenBank/DDBJ databases">
        <authorList>
            <person name="Audoor S."/>
            <person name="Bilcke G."/>
        </authorList>
    </citation>
    <scope>NUCLEOTIDE SEQUENCE</scope>
</reference>
<comment type="caution">
    <text evidence="5">The sequence shown here is derived from an EMBL/GenBank/DDBJ whole genome shotgun (WGS) entry which is preliminary data.</text>
</comment>
<feature type="chain" id="PRO_5042280536" description="GOLD domain-containing protein" evidence="3">
    <location>
        <begin position="21"/>
        <end position="275"/>
    </location>
</feature>
<accession>A0AAD2CSU0</accession>
<gene>
    <name evidence="5" type="ORF">CYCCA115_LOCUS7965</name>
</gene>
<keyword evidence="1" id="KW-0175">Coiled coil</keyword>
<keyword evidence="3" id="KW-0732">Signal</keyword>
<feature type="signal peptide" evidence="3">
    <location>
        <begin position="1"/>
        <end position="20"/>
    </location>
</feature>
<evidence type="ECO:0000259" key="4">
    <source>
        <dbReference type="SMART" id="SM01190"/>
    </source>
</evidence>
<sequence length="275" mass="30970">MFKQHLLIASFLSLVSVVHCKPYILLTSSRNKCFNVVAPPSETIEITYEAPDVDGVQFDPQNAAKMDGSNEESSFGKDGLDSAFNKRMQRKLERFGTPGLTLTVSQKLQNQVPIENRNDEKGRSYGVGRMREDCKKEGSLLFQTSEGDGIVNVCIHALGASIDKPMRIYINVVVDEDKATDSYEPDKEAMMKQAGEVKETMTRLERDFQSLTNRVRTISNSADYNKEQEVEFHDHSVSMNRAASYWPIIRLVFLIITGIAQANHIIGFMKAHRIS</sequence>
<name>A0AAD2CSU0_9STRA</name>
<evidence type="ECO:0000313" key="6">
    <source>
        <dbReference type="Proteomes" id="UP001295423"/>
    </source>
</evidence>
<dbReference type="Pfam" id="PF01105">
    <property type="entry name" value="EMP24_GP25L"/>
    <property type="match status" value="1"/>
</dbReference>
<dbReference type="AlphaFoldDB" id="A0AAD2CSU0"/>
<dbReference type="Proteomes" id="UP001295423">
    <property type="component" value="Unassembled WGS sequence"/>
</dbReference>
<dbReference type="SMART" id="SM01190">
    <property type="entry name" value="EMP24_GP25L"/>
    <property type="match status" value="1"/>
</dbReference>